<evidence type="ECO:0000256" key="1">
    <source>
        <dbReference type="SAM" id="MobiDB-lite"/>
    </source>
</evidence>
<dbReference type="PANTHER" id="PTHR39639:SF1">
    <property type="entry name" value="DUF262 DOMAIN-CONTAINING PROTEIN"/>
    <property type="match status" value="1"/>
</dbReference>
<reference evidence="3 4" key="1">
    <citation type="submission" date="2018-06" db="EMBL/GenBank/DDBJ databases">
        <title>Comparative genomics of Brasilonema spp. strains.</title>
        <authorList>
            <person name="Alvarenga D.O."/>
            <person name="Fiore M.F."/>
            <person name="Varani A.M."/>
        </authorList>
    </citation>
    <scope>NUCLEOTIDE SEQUENCE [LARGE SCALE GENOMIC DNA]</scope>
    <source>
        <strain evidence="3 4">CENA114</strain>
    </source>
</reference>
<gene>
    <name evidence="3" type="ORF">DP114_30120</name>
</gene>
<keyword evidence="4" id="KW-1185">Reference proteome</keyword>
<proteinExistence type="predicted"/>
<evidence type="ECO:0000313" key="3">
    <source>
        <dbReference type="EMBL" id="QDL11590.1"/>
    </source>
</evidence>
<protein>
    <submittedName>
        <fullName evidence="3">DUF262 domain-containing protein</fullName>
    </submittedName>
</protein>
<evidence type="ECO:0000313" key="4">
    <source>
        <dbReference type="Proteomes" id="UP000503129"/>
    </source>
</evidence>
<organism evidence="3 4">
    <name type="scientific">Brasilonema sennae CENA114</name>
    <dbReference type="NCBI Taxonomy" id="415709"/>
    <lineage>
        <taxon>Bacteria</taxon>
        <taxon>Bacillati</taxon>
        <taxon>Cyanobacteriota</taxon>
        <taxon>Cyanophyceae</taxon>
        <taxon>Nostocales</taxon>
        <taxon>Scytonemataceae</taxon>
        <taxon>Brasilonema</taxon>
        <taxon>Bromeliae group (in: Brasilonema)</taxon>
    </lineage>
</organism>
<name>A0A856MND2_9CYAN</name>
<accession>A0A856MND2</accession>
<evidence type="ECO:0000259" key="2">
    <source>
        <dbReference type="Pfam" id="PF03235"/>
    </source>
</evidence>
<feature type="region of interest" description="Disordered" evidence="1">
    <location>
        <begin position="1"/>
        <end position="23"/>
    </location>
</feature>
<feature type="compositionally biased region" description="Basic and acidic residues" evidence="1">
    <location>
        <begin position="13"/>
        <end position="23"/>
    </location>
</feature>
<feature type="domain" description="GmrSD restriction endonucleases N-terminal" evidence="2">
    <location>
        <begin position="49"/>
        <end position="189"/>
    </location>
</feature>
<dbReference type="EMBL" id="CP030118">
    <property type="protein sequence ID" value="QDL11590.1"/>
    <property type="molecule type" value="Genomic_DNA"/>
</dbReference>
<dbReference type="AlphaFoldDB" id="A0A856MND2"/>
<feature type="compositionally biased region" description="Polar residues" evidence="1">
    <location>
        <begin position="1"/>
        <end position="12"/>
    </location>
</feature>
<dbReference type="KEGG" id="bsen:DP114_30120"/>
<dbReference type="PANTHER" id="PTHR39639">
    <property type="entry name" value="CHROMOSOME 16, WHOLE GENOME SHOTGUN SEQUENCE"/>
    <property type="match status" value="1"/>
</dbReference>
<sequence length="360" mass="42843">MRSKPEITQQRQEAAEVELREKQKPVDYDTKEYPIEILVQKYMDGIDEDVNELFIPDYQREMAWDEDRQSKFIESVLLGLPIPYIFVADVRGDEQDEARLEIIDGSQRIRTLARFLNNQLTLDKLEKLKKLNGFTFEDLPLARQRRFKRSTLRMIQLSEEADEEVRRDLFERINTGSVELNKMEKRRGILRGPFLDLIEELSKNSKFRHLCLFSNKAINSREPQEYILRFFAFLNNYQKYGSEVNSFLNEFLERYNKDKELNTDDMRTEFELMIHFVEKYFPNGFRQGKKLDKTTTRIKFESLAAGSTLALREKKDLIPKSTEWINSEEYKKYTSSDASSSKNKVIRRIEYVREQLLVKS</sequence>
<dbReference type="Pfam" id="PF03235">
    <property type="entry name" value="GmrSD_N"/>
    <property type="match status" value="1"/>
</dbReference>
<dbReference type="Proteomes" id="UP000503129">
    <property type="component" value="Chromosome"/>
</dbReference>
<dbReference type="InterPro" id="IPR004919">
    <property type="entry name" value="GmrSD_N"/>
</dbReference>
<dbReference type="RefSeq" id="WP_169267073.1">
    <property type="nucleotide sequence ID" value="NZ_CAWOXK010000001.1"/>
</dbReference>